<proteinExistence type="inferred from homology"/>
<evidence type="ECO:0000256" key="2">
    <source>
        <dbReference type="ARBA" id="ARBA00023180"/>
    </source>
</evidence>
<dbReference type="OrthoDB" id="958254at2759"/>
<dbReference type="GO" id="GO:0016671">
    <property type="term" value="F:oxidoreductase activity, acting on a sulfur group of donors, disulfide as acceptor"/>
    <property type="evidence" value="ECO:0007669"/>
    <property type="project" value="InterPro"/>
</dbReference>
<dbReference type="Proteomes" id="UP000238479">
    <property type="component" value="Chromosome 7"/>
</dbReference>
<keyword evidence="3" id="KW-0732">Signal</keyword>
<dbReference type="InterPro" id="IPR004911">
    <property type="entry name" value="Interferon-induced_GILT"/>
</dbReference>
<protein>
    <submittedName>
        <fullName evidence="4">Putative gamma interferon inducible lysosomal thiol reductase GILT</fullName>
    </submittedName>
</protein>
<organism evidence="4 5">
    <name type="scientific">Rosa chinensis</name>
    <name type="common">China rose</name>
    <dbReference type="NCBI Taxonomy" id="74649"/>
    <lineage>
        <taxon>Eukaryota</taxon>
        <taxon>Viridiplantae</taxon>
        <taxon>Streptophyta</taxon>
        <taxon>Embryophyta</taxon>
        <taxon>Tracheophyta</taxon>
        <taxon>Spermatophyta</taxon>
        <taxon>Magnoliopsida</taxon>
        <taxon>eudicotyledons</taxon>
        <taxon>Gunneridae</taxon>
        <taxon>Pentapetalae</taxon>
        <taxon>rosids</taxon>
        <taxon>fabids</taxon>
        <taxon>Rosales</taxon>
        <taxon>Rosaceae</taxon>
        <taxon>Rosoideae</taxon>
        <taxon>Rosoideae incertae sedis</taxon>
        <taxon>Rosa</taxon>
    </lineage>
</organism>
<dbReference type="Gramene" id="PRQ19499">
    <property type="protein sequence ID" value="PRQ19499"/>
    <property type="gene ID" value="RchiOBHm_Chr7g0217861"/>
</dbReference>
<comment type="caution">
    <text evidence="4">The sequence shown here is derived from an EMBL/GenBank/DDBJ whole genome shotgun (WGS) entry which is preliminary data.</text>
</comment>
<evidence type="ECO:0000256" key="1">
    <source>
        <dbReference type="ARBA" id="ARBA00005679"/>
    </source>
</evidence>
<dbReference type="OMA" id="QHGATEC"/>
<gene>
    <name evidence="4" type="ORF">RchiOBHm_Chr7g0217861</name>
</gene>
<dbReference type="PANTHER" id="PTHR13234:SF48">
    <property type="entry name" value="GAMMA INTERFERON RESPONSIVE LYSOSOMAL THIOL (GILT) REDUCTASE FAMILY PROTEIN"/>
    <property type="match status" value="1"/>
</dbReference>
<evidence type="ECO:0000256" key="3">
    <source>
        <dbReference type="SAM" id="SignalP"/>
    </source>
</evidence>
<comment type="similarity">
    <text evidence="1">Belongs to the GILT family.</text>
</comment>
<keyword evidence="2" id="KW-0325">Glycoprotein</keyword>
<feature type="chain" id="PRO_5015108636" evidence="3">
    <location>
        <begin position="23"/>
        <end position="230"/>
    </location>
</feature>
<accession>A0A2P6PC50</accession>
<evidence type="ECO:0000313" key="5">
    <source>
        <dbReference type="Proteomes" id="UP000238479"/>
    </source>
</evidence>
<feature type="signal peptide" evidence="3">
    <location>
        <begin position="1"/>
        <end position="22"/>
    </location>
</feature>
<reference evidence="4 5" key="1">
    <citation type="journal article" date="2018" name="Nat. Genet.">
        <title>The Rosa genome provides new insights in the design of modern roses.</title>
        <authorList>
            <person name="Bendahmane M."/>
        </authorList>
    </citation>
    <scope>NUCLEOTIDE SEQUENCE [LARGE SCALE GENOMIC DNA]</scope>
    <source>
        <strain evidence="5">cv. Old Blush</strain>
    </source>
</reference>
<name>A0A2P6PC50_ROSCH</name>
<keyword evidence="5" id="KW-1185">Reference proteome</keyword>
<dbReference type="AlphaFoldDB" id="A0A2P6PC50"/>
<dbReference type="PANTHER" id="PTHR13234">
    <property type="entry name" value="GAMMA-INTERFERON INDUCIBLE LYSOSOMAL THIOL REDUCTASE GILT"/>
    <property type="match status" value="1"/>
</dbReference>
<dbReference type="EMBL" id="PDCK01000045">
    <property type="protein sequence ID" value="PRQ19499.1"/>
    <property type="molecule type" value="Genomic_DNA"/>
</dbReference>
<dbReference type="STRING" id="74649.A0A2P6PC50"/>
<evidence type="ECO:0000313" key="4">
    <source>
        <dbReference type="EMBL" id="PRQ19499.1"/>
    </source>
</evidence>
<dbReference type="Pfam" id="PF03227">
    <property type="entry name" value="GILT"/>
    <property type="match status" value="1"/>
</dbReference>
<sequence length="230" mass="26206">MGFARLFLFFLLLVLNPSHSYAAENVSVTLYYETLCPYCADFIVNHLAKMFQNGLISIVNLRMVPWGNAWLNSDGSFACQHGTDECLINTIEACTITIYPNVNRHFTFIHCVERLTLQNKHSKWADCFEMSKLGTVPIDCYNSGYGNQIETKYAKETAQLNPPHRFVPWLVVNDKPLAEDYGNFMAYICKAYKGKSPEACRSIRYKTESIGNEKSIPQVCLAEQRRNSTS</sequence>